<gene>
    <name evidence="2" type="ORF">MEDL_41636</name>
</gene>
<dbReference type="AlphaFoldDB" id="A0A8S3T544"/>
<dbReference type="OrthoDB" id="6127178at2759"/>
<reference evidence="2" key="1">
    <citation type="submission" date="2021-03" db="EMBL/GenBank/DDBJ databases">
        <authorList>
            <person name="Bekaert M."/>
        </authorList>
    </citation>
    <scope>NUCLEOTIDE SEQUENCE</scope>
</reference>
<comment type="caution">
    <text evidence="2">The sequence shown here is derived from an EMBL/GenBank/DDBJ whole genome shotgun (WGS) entry which is preliminary data.</text>
</comment>
<organism evidence="2 3">
    <name type="scientific">Mytilus edulis</name>
    <name type="common">Blue mussel</name>
    <dbReference type="NCBI Taxonomy" id="6550"/>
    <lineage>
        <taxon>Eukaryota</taxon>
        <taxon>Metazoa</taxon>
        <taxon>Spiralia</taxon>
        <taxon>Lophotrochozoa</taxon>
        <taxon>Mollusca</taxon>
        <taxon>Bivalvia</taxon>
        <taxon>Autobranchia</taxon>
        <taxon>Pteriomorphia</taxon>
        <taxon>Mytilida</taxon>
        <taxon>Mytiloidea</taxon>
        <taxon>Mytilidae</taxon>
        <taxon>Mytilinae</taxon>
        <taxon>Mytilus</taxon>
    </lineage>
</organism>
<name>A0A8S3T544_MYTED</name>
<accession>A0A8S3T544</accession>
<evidence type="ECO:0000256" key="1">
    <source>
        <dbReference type="SAM" id="Phobius"/>
    </source>
</evidence>
<keyword evidence="3" id="KW-1185">Reference proteome</keyword>
<protein>
    <recommendedName>
        <fullName evidence="4">WSC domain-containing protein</fullName>
    </recommendedName>
</protein>
<dbReference type="Proteomes" id="UP000683360">
    <property type="component" value="Unassembled WGS sequence"/>
</dbReference>
<feature type="transmembrane region" description="Helical" evidence="1">
    <location>
        <begin position="303"/>
        <end position="327"/>
    </location>
</feature>
<sequence>MIKRPFGCTIFIGLPESNWTTSSKVCLLPKIENINTTDISFRSSENLLFKHNGKAWTGTVIRYTKFAAFIGCGRKYSPIDSGRNVKSVKDCLRHCSDYSSASYFVMKSSRCYCLSGVPDISDDINDCRAECTNTIDTPCGSGRSALVFTFVKDISITIENTYIEQECVTTNKEEHMFTIRDCNAKYLYGCKNTSSFVFSRISWYDYQERCLKDGSFVLYNRNTTGKDAKEKKVFWTPIFRSHTVVSGKYSGKYLCVAIQKADTNTFTVEECSTKFPFLCSESKKKKTIDDITPNVQFPQIITLPTFVVVADLLVILILIILIVIICIKSSRGMRMYEENLKRLNERLPGTEFSNYTGIDKTSEEIDGSAYNELSDISPQLTIKHHKKI</sequence>
<evidence type="ECO:0000313" key="2">
    <source>
        <dbReference type="EMBL" id="CAG2228723.1"/>
    </source>
</evidence>
<keyword evidence="1" id="KW-0812">Transmembrane</keyword>
<evidence type="ECO:0000313" key="3">
    <source>
        <dbReference type="Proteomes" id="UP000683360"/>
    </source>
</evidence>
<keyword evidence="1" id="KW-1133">Transmembrane helix</keyword>
<keyword evidence="1" id="KW-0472">Membrane</keyword>
<dbReference type="EMBL" id="CAJPWZ010002000">
    <property type="protein sequence ID" value="CAG2228723.1"/>
    <property type="molecule type" value="Genomic_DNA"/>
</dbReference>
<proteinExistence type="predicted"/>
<evidence type="ECO:0008006" key="4">
    <source>
        <dbReference type="Google" id="ProtNLM"/>
    </source>
</evidence>